<dbReference type="STRING" id="2034155.BMI79_04030"/>
<comment type="caution">
    <text evidence="2">The sequence shown here is derived from an EMBL/GenBank/DDBJ whole genome shotgun (WGS) entry which is preliminary data.</text>
</comment>
<organism evidence="2 3">
    <name type="scientific">Serratia oryzae</name>
    <dbReference type="NCBI Taxonomy" id="2034155"/>
    <lineage>
        <taxon>Bacteria</taxon>
        <taxon>Pseudomonadati</taxon>
        <taxon>Pseudomonadota</taxon>
        <taxon>Gammaproteobacteria</taxon>
        <taxon>Enterobacterales</taxon>
        <taxon>Yersiniaceae</taxon>
        <taxon>Serratia</taxon>
    </lineage>
</organism>
<protein>
    <recommendedName>
        <fullName evidence="4">Fimbrial-type adhesion domain-containing protein</fullName>
    </recommendedName>
</protein>
<dbReference type="AlphaFoldDB" id="A0A1S8CMC4"/>
<evidence type="ECO:0000256" key="1">
    <source>
        <dbReference type="SAM" id="SignalP"/>
    </source>
</evidence>
<sequence>MLLAAPMLYAAMIPTADAVSDTATVAVTATFTAPPCTVDIDGTDSKTVSLGVLHLGTQAIAPFNLNITCSYSRTSSVFAEVVTGVVNAATPAAVNMVNDSDPGNTGSPVLLTLSTVDKPAGILYGIDGATDSARQFCSGEDSRICTVTPTTTVNIGTKPGNVAAAIRFTMVNP</sequence>
<keyword evidence="1" id="KW-0732">Signal</keyword>
<evidence type="ECO:0000313" key="3">
    <source>
        <dbReference type="Proteomes" id="UP000216021"/>
    </source>
</evidence>
<keyword evidence="3" id="KW-1185">Reference proteome</keyword>
<dbReference type="Proteomes" id="UP000216021">
    <property type="component" value="Unassembled WGS sequence"/>
</dbReference>
<feature type="signal peptide" evidence="1">
    <location>
        <begin position="1"/>
        <end position="18"/>
    </location>
</feature>
<dbReference type="EMBL" id="MOXD01000002">
    <property type="protein sequence ID" value="OMQ25495.1"/>
    <property type="molecule type" value="Genomic_DNA"/>
</dbReference>
<reference evidence="2 3" key="1">
    <citation type="submission" date="2016-11" db="EMBL/GenBank/DDBJ databases">
        <title>Rahnella oryzae sp. nov., isolated from rice root.</title>
        <authorList>
            <person name="Zhang X.-X."/>
            <person name="Zhang J."/>
        </authorList>
    </citation>
    <scope>NUCLEOTIDE SEQUENCE [LARGE SCALE GENOMIC DNA]</scope>
    <source>
        <strain evidence="2 3">J11-6</strain>
    </source>
</reference>
<proteinExistence type="predicted"/>
<gene>
    <name evidence="2" type="ORF">BMI79_04030</name>
</gene>
<name>A0A1S8CMC4_9GAMM</name>
<accession>A0A1S8CMC4</accession>
<feature type="chain" id="PRO_5013137124" description="Fimbrial-type adhesion domain-containing protein" evidence="1">
    <location>
        <begin position="19"/>
        <end position="173"/>
    </location>
</feature>
<evidence type="ECO:0000313" key="2">
    <source>
        <dbReference type="EMBL" id="OMQ25495.1"/>
    </source>
</evidence>
<evidence type="ECO:0008006" key="4">
    <source>
        <dbReference type="Google" id="ProtNLM"/>
    </source>
</evidence>